<reference evidence="2" key="1">
    <citation type="journal article" date="2011" name="Nature">
        <title>Genome sequence and analysis of the tuber crop potato.</title>
        <authorList>
            <consortium name="The Potato Genome Sequencing Consortium"/>
        </authorList>
    </citation>
    <scope>NUCLEOTIDE SEQUENCE [LARGE SCALE GENOMIC DNA]</scope>
    <source>
        <strain evidence="2">cv. DM1-3 516 R44</strain>
    </source>
</reference>
<dbReference type="Gramene" id="PGSC0003DMT400042949">
    <property type="protein sequence ID" value="PGSC0003DMT400042949"/>
    <property type="gene ID" value="PGSC0003DMG400016653"/>
</dbReference>
<dbReference type="GO" id="GO:0019005">
    <property type="term" value="C:SCF ubiquitin ligase complex"/>
    <property type="evidence" value="ECO:0000318"/>
    <property type="project" value="GO_Central"/>
</dbReference>
<dbReference type="PANTHER" id="PTHR13318:SF149">
    <property type="entry name" value="F-BOX DOMAIN-CONTAINING PROTEIN"/>
    <property type="match status" value="1"/>
</dbReference>
<dbReference type="SMART" id="SM00367">
    <property type="entry name" value="LRR_CC"/>
    <property type="match status" value="12"/>
</dbReference>
<dbReference type="InParanoid" id="M1BDV0"/>
<keyword evidence="2" id="KW-1185">Reference proteome</keyword>
<dbReference type="eggNOG" id="KOG1947">
    <property type="taxonomic scope" value="Eukaryota"/>
</dbReference>
<dbReference type="Proteomes" id="UP000011115">
    <property type="component" value="Unassembled WGS sequence"/>
</dbReference>
<evidence type="ECO:0000313" key="2">
    <source>
        <dbReference type="Proteomes" id="UP000011115"/>
    </source>
</evidence>
<dbReference type="HOGENOM" id="CLU_016072_2_0_1"/>
<dbReference type="OMA" id="VICKACP"/>
<evidence type="ECO:0000313" key="1">
    <source>
        <dbReference type="EnsemblPlants" id="PGSC0003DMT400042949"/>
    </source>
</evidence>
<dbReference type="InterPro" id="IPR032675">
    <property type="entry name" value="LRR_dom_sf"/>
</dbReference>
<dbReference type="AlphaFoldDB" id="M1BDV0"/>
<dbReference type="EnsemblPlants" id="PGSC0003DMT400042949">
    <property type="protein sequence ID" value="PGSC0003DMT400042949"/>
    <property type="gene ID" value="PGSC0003DMG400016653"/>
</dbReference>
<dbReference type="Gene3D" id="3.80.10.10">
    <property type="entry name" value="Ribonuclease Inhibitor"/>
    <property type="match status" value="2"/>
</dbReference>
<dbReference type="PANTHER" id="PTHR13318">
    <property type="entry name" value="PARTNER OF PAIRED, ISOFORM B-RELATED"/>
    <property type="match status" value="1"/>
</dbReference>
<dbReference type="GO" id="GO:0031146">
    <property type="term" value="P:SCF-dependent proteasomal ubiquitin-dependent protein catabolic process"/>
    <property type="evidence" value="ECO:0000318"/>
    <property type="project" value="GO_Central"/>
</dbReference>
<dbReference type="SUPFAM" id="SSF52047">
    <property type="entry name" value="RNI-like"/>
    <property type="match status" value="2"/>
</dbReference>
<proteinExistence type="predicted"/>
<organism evidence="1 2">
    <name type="scientific">Solanum tuberosum</name>
    <name type="common">Potato</name>
    <dbReference type="NCBI Taxonomy" id="4113"/>
    <lineage>
        <taxon>Eukaryota</taxon>
        <taxon>Viridiplantae</taxon>
        <taxon>Streptophyta</taxon>
        <taxon>Embryophyta</taxon>
        <taxon>Tracheophyta</taxon>
        <taxon>Spermatophyta</taxon>
        <taxon>Magnoliopsida</taxon>
        <taxon>eudicotyledons</taxon>
        <taxon>Gunneridae</taxon>
        <taxon>Pentapetalae</taxon>
        <taxon>asterids</taxon>
        <taxon>lamiids</taxon>
        <taxon>Solanales</taxon>
        <taxon>Solanaceae</taxon>
        <taxon>Solanoideae</taxon>
        <taxon>Solaneae</taxon>
        <taxon>Solanum</taxon>
    </lineage>
</organism>
<dbReference type="PaxDb" id="4113-PGSC0003DMT400042949"/>
<name>M1BDV0_SOLTU</name>
<accession>M1BDV0</accession>
<dbReference type="InterPro" id="IPR006553">
    <property type="entry name" value="Leu-rich_rpt_Cys-con_subtyp"/>
</dbReference>
<dbReference type="FunFam" id="3.80.10.10:FF:000473">
    <property type="entry name" value="EIN3-binding F-box protein 1"/>
    <property type="match status" value="1"/>
</dbReference>
<reference evidence="1" key="2">
    <citation type="submission" date="2015-06" db="UniProtKB">
        <authorList>
            <consortium name="EnsemblPlants"/>
        </authorList>
    </citation>
    <scope>IDENTIFICATION</scope>
    <source>
        <strain evidence="1">DM1-3 516 R44</strain>
    </source>
</reference>
<protein>
    <submittedName>
        <fullName evidence="1">F-box family protein</fullName>
    </submittedName>
</protein>
<sequence>MLTQDLTSKSKIDPELIQNSRVGSPIKVRNHPSIEILLDKCLFEVFKRLPSGQKRSVCACVSKRWLTLLSSIHKDEIAEFNGIEGEGSLLRSLVGREATDVRLAAIAVGIANRGGLAKLSIRGDNPCRDVTDAGLKAIARCCPTLRDLSLWNVSFVDSCSKIGNKSPKVVGQYCLNLKLVILKNCPLIGDKGIEDLFYSAGTVLTEVELQALHISDISLKIISHYGTVLTSLVVGELRRIIARDFWVMGIGQCLHKLKALSISSSNGVNDLGLHVICKACPNLKLFCVRKSVILSDNGLVACVKASVSLQNLQLEECHLITQAGFFGILLNCGKKLKTLSLVKCLGVMDLINVAPSKALCCNSLVSLTIHKCLGVGNATIVVVGSLCHKLTHIELSGLLCITDEGLFPLVNNCAANLVAVNLSGCVNITDKAVSAIVKFNGRSLKSLLVDGCRHDTDATLVKIWNSCWMLNVLDVSKCGITDSEITTLSSAIQLHLQILSLSGCPLVSDNSLPLLLDLVQNLQGLNIQQCPNISFRTVDALVEINPGCNILF</sequence>